<comment type="catalytic activity">
    <reaction evidence="14 16">
        <text>nicotinate beta-D-ribonucleotide + ATP + H(+) = deamido-NAD(+) + diphosphate</text>
        <dbReference type="Rhea" id="RHEA:22860"/>
        <dbReference type="ChEBI" id="CHEBI:15378"/>
        <dbReference type="ChEBI" id="CHEBI:30616"/>
        <dbReference type="ChEBI" id="CHEBI:33019"/>
        <dbReference type="ChEBI" id="CHEBI:57502"/>
        <dbReference type="ChEBI" id="CHEBI:58437"/>
        <dbReference type="EC" id="2.7.7.18"/>
    </reaction>
</comment>
<dbReference type="GO" id="GO:0000309">
    <property type="term" value="F:nicotinamide-nucleotide adenylyltransferase activity"/>
    <property type="evidence" value="ECO:0007669"/>
    <property type="project" value="UniProtKB-EC"/>
</dbReference>
<evidence type="ECO:0000256" key="7">
    <source>
        <dbReference type="ARBA" id="ARBA00022642"/>
    </source>
</evidence>
<reference evidence="19" key="3">
    <citation type="submission" date="2020-05" db="UniProtKB">
        <authorList>
            <consortium name="EnsemblMetazoa"/>
        </authorList>
    </citation>
    <scope>IDENTIFICATION</scope>
    <source>
        <strain evidence="19">USDA</strain>
    </source>
</reference>
<evidence type="ECO:0000313" key="18">
    <source>
        <dbReference type="EMBL" id="EEB17205.1"/>
    </source>
</evidence>
<dbReference type="EMBL" id="AAZO01005560">
    <property type="status" value="NOT_ANNOTATED_CDS"/>
    <property type="molecule type" value="Genomic_DNA"/>
</dbReference>
<evidence type="ECO:0000256" key="2">
    <source>
        <dbReference type="ARBA" id="ARBA00004173"/>
    </source>
</evidence>
<dbReference type="Gene3D" id="3.40.50.620">
    <property type="entry name" value="HUPs"/>
    <property type="match status" value="1"/>
</dbReference>
<dbReference type="OMA" id="HIVHEWI"/>
<accession>E0VUZ9</accession>
<reference evidence="18" key="1">
    <citation type="submission" date="2007-04" db="EMBL/GenBank/DDBJ databases">
        <title>Annotation of Pediculus humanus corporis strain USDA.</title>
        <authorList>
            <person name="Kirkness E."/>
            <person name="Hannick L."/>
            <person name="Hass B."/>
            <person name="Bruggner R."/>
            <person name="Lawson D."/>
            <person name="Bidwell S."/>
            <person name="Joardar V."/>
            <person name="Caler E."/>
            <person name="Walenz B."/>
            <person name="Inman J."/>
            <person name="Schobel S."/>
            <person name="Galinsky K."/>
            <person name="Amedeo P."/>
            <person name="Strausberg R."/>
        </authorList>
    </citation>
    <scope>NUCLEOTIDE SEQUENCE</scope>
    <source>
        <strain evidence="18">USDA</strain>
    </source>
</reference>
<comment type="catalytic activity">
    <reaction evidence="16">
        <text>beta-nicotinamide D-ribonucleotide + ATP + H(+) = diphosphate + NAD(+)</text>
        <dbReference type="Rhea" id="RHEA:21360"/>
        <dbReference type="ChEBI" id="CHEBI:14649"/>
        <dbReference type="ChEBI" id="CHEBI:15378"/>
        <dbReference type="ChEBI" id="CHEBI:30616"/>
        <dbReference type="ChEBI" id="CHEBI:33019"/>
        <dbReference type="ChEBI" id="CHEBI:57540"/>
        <dbReference type="EC" id="2.7.7.1"/>
    </reaction>
</comment>
<evidence type="ECO:0000313" key="20">
    <source>
        <dbReference type="Proteomes" id="UP000009046"/>
    </source>
</evidence>
<evidence type="ECO:0000256" key="16">
    <source>
        <dbReference type="RuleBase" id="RU362021"/>
    </source>
</evidence>
<protein>
    <recommendedName>
        <fullName evidence="16">Nicotinamide-nucleotide adenylyltransferase</fullName>
        <ecNumber evidence="16">2.7.7.1</ecNumber>
        <ecNumber evidence="16">2.7.7.18</ecNumber>
    </recommendedName>
</protein>
<name>E0VUZ9_PEDHC</name>
<dbReference type="OrthoDB" id="422187at2759"/>
<dbReference type="CDD" id="cd09286">
    <property type="entry name" value="NMNAT_Eukarya"/>
    <property type="match status" value="1"/>
</dbReference>
<keyword evidence="20" id="KW-1185">Reference proteome</keyword>
<dbReference type="InterPro" id="IPR051182">
    <property type="entry name" value="Euk_NMN_adenylyltrnsfrase"/>
</dbReference>
<dbReference type="EnsemblMetazoa" id="PHUM457110-RA">
    <property type="protein sequence ID" value="PHUM457110-PA"/>
    <property type="gene ID" value="PHUM457110"/>
</dbReference>
<dbReference type="STRING" id="121224.E0VUZ9"/>
<proteinExistence type="inferred from homology"/>
<comment type="subcellular location">
    <subcellularLocation>
        <location evidence="2">Mitochondrion</location>
    </subcellularLocation>
</comment>
<dbReference type="EMBL" id="DS235797">
    <property type="protein sequence ID" value="EEB17205.1"/>
    <property type="molecule type" value="Genomic_DNA"/>
</dbReference>
<dbReference type="InterPro" id="IPR045094">
    <property type="entry name" value="NMNAT_euk"/>
</dbReference>
<dbReference type="AlphaFoldDB" id="E0VUZ9"/>
<evidence type="ECO:0000256" key="8">
    <source>
        <dbReference type="ARBA" id="ARBA00022679"/>
    </source>
</evidence>
<evidence type="ECO:0000256" key="9">
    <source>
        <dbReference type="ARBA" id="ARBA00022695"/>
    </source>
</evidence>
<evidence type="ECO:0000256" key="4">
    <source>
        <dbReference type="ARBA" id="ARBA00005019"/>
    </source>
</evidence>
<dbReference type="PANTHER" id="PTHR12039">
    <property type="entry name" value="NICOTINAMIDE MONONUCLEOTIDE ADENYLYLTRANSFERASE"/>
    <property type="match status" value="1"/>
</dbReference>
<dbReference type="EC" id="2.7.7.1" evidence="16"/>
<evidence type="ECO:0000256" key="14">
    <source>
        <dbReference type="ARBA" id="ARBA00048721"/>
    </source>
</evidence>
<keyword evidence="10 16" id="KW-0547">Nucleotide-binding</keyword>
<dbReference type="GO" id="GO:0005524">
    <property type="term" value="F:ATP binding"/>
    <property type="evidence" value="ECO:0007669"/>
    <property type="project" value="UniProtKB-KW"/>
</dbReference>
<dbReference type="NCBIfam" id="TIGR00482">
    <property type="entry name" value="nicotinate (nicotinamide) nucleotide adenylyltransferase"/>
    <property type="match status" value="1"/>
</dbReference>
<dbReference type="GO" id="GO:0004515">
    <property type="term" value="F:nicotinate-nucleotide adenylyltransferase activity"/>
    <property type="evidence" value="ECO:0007669"/>
    <property type="project" value="UniProtKB-EC"/>
</dbReference>
<keyword evidence="13" id="KW-0496">Mitochondrion</keyword>
<dbReference type="EC" id="2.7.7.18" evidence="16"/>
<evidence type="ECO:0000256" key="10">
    <source>
        <dbReference type="ARBA" id="ARBA00022741"/>
    </source>
</evidence>
<dbReference type="UniPathway" id="UPA00253">
    <property type="reaction ID" value="UER00332"/>
</dbReference>
<dbReference type="InterPro" id="IPR014729">
    <property type="entry name" value="Rossmann-like_a/b/a_fold"/>
</dbReference>
<dbReference type="FunFam" id="3.40.50.620:FF:000221">
    <property type="entry name" value="Nicotinamide/nicotinic acid mononucleotide adenylyltransferase 3"/>
    <property type="match status" value="1"/>
</dbReference>
<comment type="pathway">
    <text evidence="3 16">Cofactor biosynthesis; NAD(+) biosynthesis; NAD(+) from nicotinamide D-ribonucleotide: step 1/1.</text>
</comment>
<keyword evidence="11 16" id="KW-0067">ATP-binding</keyword>
<evidence type="ECO:0000256" key="5">
    <source>
        <dbReference type="ARBA" id="ARBA00007064"/>
    </source>
</evidence>
<comment type="function">
    <text evidence="15">Catalyzes the formation of NAD(+) from nicotinamide mononucleotide (NMN) and ATP. Can also use the deamidated form; nicotinic acid mononucleotide (NaMN) as substrate with the same efficiency. Can use triazofurin monophosphate (TrMP) as substrate. Can also use GTP and ITP as nucleotide donors. Also catalyzes the reverse reaction, i.e. the pyrophosphorolytic cleavage of NAD(+). For the pyrophosphorolytic activity, can use NAD(+), NADH, NaAD, nicotinic acid adenine dinucleotide phosphate (NHD), nicotinamide guanine dinucleotide (NGD) as substrates. Fails to cleave phosphorylated dinucleotides NADP(+), NADPH and NaADP(+). Protects against axonal degeneration following injury. May be involved in the maintenance of axonal integrity. Also functions as a stress-response chaperone protein that prevents toxic aggregation of proteins; this function may be independent of its NAD(+) synthesis activity.</text>
</comment>
<evidence type="ECO:0000259" key="17">
    <source>
        <dbReference type="Pfam" id="PF01467"/>
    </source>
</evidence>
<evidence type="ECO:0000313" key="19">
    <source>
        <dbReference type="EnsemblMetazoa" id="PHUM457110-PA"/>
    </source>
</evidence>
<evidence type="ECO:0000256" key="15">
    <source>
        <dbReference type="ARBA" id="ARBA00093425"/>
    </source>
</evidence>
<keyword evidence="12 16" id="KW-0520">NAD</keyword>
<dbReference type="PANTHER" id="PTHR12039:SF0">
    <property type="entry name" value="NICOTINAMIDE-NUCLEOTIDE ADENYLYLTRANSFERASE"/>
    <property type="match status" value="1"/>
</dbReference>
<feature type="domain" description="Cytidyltransferase-like" evidence="17">
    <location>
        <begin position="9"/>
        <end position="223"/>
    </location>
</feature>
<dbReference type="Pfam" id="PF01467">
    <property type="entry name" value="CTP_transf_like"/>
    <property type="match status" value="1"/>
</dbReference>
<gene>
    <name evidence="19" type="primary">8230653</name>
    <name evidence="18" type="ORF">Phum_PHUM457110</name>
</gene>
<evidence type="ECO:0000256" key="11">
    <source>
        <dbReference type="ARBA" id="ARBA00022840"/>
    </source>
</evidence>
<dbReference type="GO" id="GO:0005759">
    <property type="term" value="C:mitochondrial matrix"/>
    <property type="evidence" value="ECO:0007669"/>
    <property type="project" value="UniProtKB-ARBA"/>
</dbReference>
<keyword evidence="8 16" id="KW-0808">Transferase</keyword>
<dbReference type="CTD" id="8230653"/>
<sequence length="256" mass="29631">MAPSKVILLACGSFNPPTNMHLRMFELARDNLNRLGQYLVIGGIVSPVHEAYGKRELIPGTYRCEMLKLALKSSDWIHISDWECSQETWSRTRRVLQHHQNVLNSILNDQIDIPNNNNQKIDLENGYTYESWITNDIRNMEGPIQIKLLCGADLLESFATPGLWADEDVETIIGHYGIVVITRQGTDPWRFIYESDLLTKYQHNIIIVNEWITNDVSSTKVRRALRRHESVKYLIQDSVIDFIKKHKLYGTHKNIT</sequence>
<keyword evidence="7 16" id="KW-0662">Pyridine nucleotide biosynthesis</keyword>
<dbReference type="InParanoid" id="E0VUZ9"/>
<dbReference type="KEGG" id="phu:Phum_PHUM457110"/>
<evidence type="ECO:0000256" key="6">
    <source>
        <dbReference type="ARBA" id="ARBA00011881"/>
    </source>
</evidence>
<dbReference type="InterPro" id="IPR004821">
    <property type="entry name" value="Cyt_trans-like"/>
</dbReference>
<comment type="cofactor">
    <cofactor evidence="1">
        <name>Mg(2+)</name>
        <dbReference type="ChEBI" id="CHEBI:18420"/>
    </cofactor>
</comment>
<dbReference type="eggNOG" id="KOG3199">
    <property type="taxonomic scope" value="Eukaryota"/>
</dbReference>
<evidence type="ECO:0000256" key="1">
    <source>
        <dbReference type="ARBA" id="ARBA00001946"/>
    </source>
</evidence>
<dbReference type="GeneID" id="8230653"/>
<keyword evidence="9 16" id="KW-0548">Nucleotidyltransferase</keyword>
<comment type="subunit">
    <text evidence="6">Homotetramer.</text>
</comment>
<evidence type="ECO:0000256" key="3">
    <source>
        <dbReference type="ARBA" id="ARBA00004658"/>
    </source>
</evidence>
<dbReference type="HOGENOM" id="CLU_033366_3_0_1"/>
<reference evidence="18" key="2">
    <citation type="submission" date="2007-04" db="EMBL/GenBank/DDBJ databases">
        <title>The genome of the human body louse.</title>
        <authorList>
            <consortium name="The Human Body Louse Genome Consortium"/>
            <person name="Kirkness E."/>
            <person name="Walenz B."/>
            <person name="Hass B."/>
            <person name="Bruggner R."/>
            <person name="Strausberg R."/>
        </authorList>
    </citation>
    <scope>NUCLEOTIDE SEQUENCE</scope>
    <source>
        <strain evidence="18">USDA</strain>
    </source>
</reference>
<dbReference type="FunCoup" id="E0VUZ9">
    <property type="interactions" value="598"/>
</dbReference>
<dbReference type="SUPFAM" id="SSF52374">
    <property type="entry name" value="Nucleotidylyl transferase"/>
    <property type="match status" value="1"/>
</dbReference>
<evidence type="ECO:0000256" key="12">
    <source>
        <dbReference type="ARBA" id="ARBA00023027"/>
    </source>
</evidence>
<comment type="similarity">
    <text evidence="5 16">Belongs to the eukaryotic NMN adenylyltransferase family.</text>
</comment>
<dbReference type="GO" id="GO:0009435">
    <property type="term" value="P:NAD+ biosynthetic process"/>
    <property type="evidence" value="ECO:0007669"/>
    <property type="project" value="UniProtKB-UniPathway"/>
</dbReference>
<dbReference type="InterPro" id="IPR005248">
    <property type="entry name" value="NadD/NMNAT"/>
</dbReference>
<evidence type="ECO:0000256" key="13">
    <source>
        <dbReference type="ARBA" id="ARBA00023128"/>
    </source>
</evidence>
<comment type="pathway">
    <text evidence="4">Cofactor biosynthesis; NAD(+) biosynthesis; deamido-NAD(+) from nicotinate D-ribonucleotide: step 1/1.</text>
</comment>
<dbReference type="Proteomes" id="UP000009046">
    <property type="component" value="Unassembled WGS sequence"/>
</dbReference>
<dbReference type="RefSeq" id="XP_002429943.1">
    <property type="nucleotide sequence ID" value="XM_002429898.1"/>
</dbReference>
<organism>
    <name type="scientific">Pediculus humanus subsp. corporis</name>
    <name type="common">Body louse</name>
    <dbReference type="NCBI Taxonomy" id="121224"/>
    <lineage>
        <taxon>Eukaryota</taxon>
        <taxon>Metazoa</taxon>
        <taxon>Ecdysozoa</taxon>
        <taxon>Arthropoda</taxon>
        <taxon>Hexapoda</taxon>
        <taxon>Insecta</taxon>
        <taxon>Pterygota</taxon>
        <taxon>Neoptera</taxon>
        <taxon>Paraneoptera</taxon>
        <taxon>Psocodea</taxon>
        <taxon>Troctomorpha</taxon>
        <taxon>Phthiraptera</taxon>
        <taxon>Anoplura</taxon>
        <taxon>Pediculidae</taxon>
        <taxon>Pediculus</taxon>
    </lineage>
</organism>
<dbReference type="VEuPathDB" id="VectorBase:PHUM457110"/>